<evidence type="ECO:0000256" key="3">
    <source>
        <dbReference type="ARBA" id="ARBA00023125"/>
    </source>
</evidence>
<sequence length="123" mass="14015">MRRLGDLEAAIMDVMWAADGALPVREVVARIREDRDVAYTTVQTVMDILFRKEWVDRELKRRAYLYWAKASREDYVAGLMAGALDESSDRTAALARFVERMDQAEVDELRSLLDAARSGESVT</sequence>
<keyword evidence="2" id="KW-0805">Transcription regulation</keyword>
<name>A0ABW7AMM3_9ACTN</name>
<evidence type="ECO:0000256" key="1">
    <source>
        <dbReference type="ARBA" id="ARBA00011046"/>
    </source>
</evidence>
<keyword evidence="6" id="KW-1185">Reference proteome</keyword>
<keyword evidence="4" id="KW-0804">Transcription</keyword>
<dbReference type="InterPro" id="IPR036388">
    <property type="entry name" value="WH-like_DNA-bd_sf"/>
</dbReference>
<dbReference type="Proteomes" id="UP001603978">
    <property type="component" value="Unassembled WGS sequence"/>
</dbReference>
<comment type="similarity">
    <text evidence="1">Belongs to the BlaI transcriptional regulatory family.</text>
</comment>
<proteinExistence type="inferred from homology"/>
<dbReference type="PIRSF" id="PIRSF019455">
    <property type="entry name" value="CopR_AtkY"/>
    <property type="match status" value="1"/>
</dbReference>
<dbReference type="SUPFAM" id="SSF46785">
    <property type="entry name" value="Winged helix' DNA-binding domain"/>
    <property type="match status" value="1"/>
</dbReference>
<reference evidence="5 6" key="1">
    <citation type="submission" date="2024-10" db="EMBL/GenBank/DDBJ databases">
        <authorList>
            <person name="Topkara A.R."/>
            <person name="Saygin H."/>
        </authorList>
    </citation>
    <scope>NUCLEOTIDE SEQUENCE [LARGE SCALE GENOMIC DNA]</scope>
    <source>
        <strain evidence="5 6">M3C6</strain>
    </source>
</reference>
<evidence type="ECO:0000256" key="2">
    <source>
        <dbReference type="ARBA" id="ARBA00023015"/>
    </source>
</evidence>
<protein>
    <submittedName>
        <fullName evidence="5">BlaI/MecI/CopY family transcriptional regulator</fullName>
    </submittedName>
</protein>
<comment type="caution">
    <text evidence="5">The sequence shown here is derived from an EMBL/GenBank/DDBJ whole genome shotgun (WGS) entry which is preliminary data.</text>
</comment>
<dbReference type="Gene3D" id="6.10.140.850">
    <property type="match status" value="1"/>
</dbReference>
<dbReference type="Pfam" id="PF03965">
    <property type="entry name" value="Penicillinase_R"/>
    <property type="match status" value="1"/>
</dbReference>
<dbReference type="Gene3D" id="1.10.10.10">
    <property type="entry name" value="Winged helix-like DNA-binding domain superfamily/Winged helix DNA-binding domain"/>
    <property type="match status" value="1"/>
</dbReference>
<dbReference type="InterPro" id="IPR005650">
    <property type="entry name" value="BlaI_family"/>
</dbReference>
<organism evidence="5 6">
    <name type="scientific">Nonomuraea marmarensis</name>
    <dbReference type="NCBI Taxonomy" id="3351344"/>
    <lineage>
        <taxon>Bacteria</taxon>
        <taxon>Bacillati</taxon>
        <taxon>Actinomycetota</taxon>
        <taxon>Actinomycetes</taxon>
        <taxon>Streptosporangiales</taxon>
        <taxon>Streptosporangiaceae</taxon>
        <taxon>Nonomuraea</taxon>
    </lineage>
</organism>
<dbReference type="EMBL" id="JBICRM010000029">
    <property type="protein sequence ID" value="MFG1708647.1"/>
    <property type="molecule type" value="Genomic_DNA"/>
</dbReference>
<dbReference type="InterPro" id="IPR036390">
    <property type="entry name" value="WH_DNA-bd_sf"/>
</dbReference>
<evidence type="ECO:0000313" key="5">
    <source>
        <dbReference type="EMBL" id="MFG1708647.1"/>
    </source>
</evidence>
<keyword evidence="3" id="KW-0238">DNA-binding</keyword>
<evidence type="ECO:0000256" key="4">
    <source>
        <dbReference type="ARBA" id="ARBA00023163"/>
    </source>
</evidence>
<accession>A0ABW7AMM3</accession>
<gene>
    <name evidence="5" type="ORF">ACFLIM_36150</name>
</gene>
<dbReference type="RefSeq" id="WP_393172877.1">
    <property type="nucleotide sequence ID" value="NZ_JBICRM010000029.1"/>
</dbReference>
<evidence type="ECO:0000313" key="6">
    <source>
        <dbReference type="Proteomes" id="UP001603978"/>
    </source>
</evidence>